<proteinExistence type="predicted"/>
<protein>
    <recommendedName>
        <fullName evidence="3">Kinesin light chain</fullName>
    </recommendedName>
</protein>
<keyword evidence="2" id="KW-1185">Reference proteome</keyword>
<dbReference type="STRING" id="645133.E3QUX2"/>
<dbReference type="InterPro" id="IPR011990">
    <property type="entry name" value="TPR-like_helical_dom_sf"/>
</dbReference>
<dbReference type="EMBL" id="GG697382">
    <property type="protein sequence ID" value="EFQ34660.1"/>
    <property type="molecule type" value="Genomic_DNA"/>
</dbReference>
<dbReference type="RefSeq" id="XP_008098680.1">
    <property type="nucleotide sequence ID" value="XM_008100489.1"/>
</dbReference>
<dbReference type="VEuPathDB" id="FungiDB:GLRG_09804"/>
<dbReference type="GeneID" id="24415169"/>
<gene>
    <name evidence="1" type="ORF">GLRG_09804</name>
</gene>
<name>E3QUX2_COLGM</name>
<evidence type="ECO:0008006" key="3">
    <source>
        <dbReference type="Google" id="ProtNLM"/>
    </source>
</evidence>
<reference evidence="2" key="1">
    <citation type="journal article" date="2012" name="Nat. Genet.">
        <title>Lifestyle transitions in plant pathogenic Colletotrichum fungi deciphered by genome and transcriptome analyses.</title>
        <authorList>
            <person name="O'Connell R.J."/>
            <person name="Thon M.R."/>
            <person name="Hacquard S."/>
            <person name="Amyotte S.G."/>
            <person name="Kleemann J."/>
            <person name="Torres M.F."/>
            <person name="Damm U."/>
            <person name="Buiate E.A."/>
            <person name="Epstein L."/>
            <person name="Alkan N."/>
            <person name="Altmueller J."/>
            <person name="Alvarado-Balderrama L."/>
            <person name="Bauser C.A."/>
            <person name="Becker C."/>
            <person name="Birren B.W."/>
            <person name="Chen Z."/>
            <person name="Choi J."/>
            <person name="Crouch J.A."/>
            <person name="Duvick J.P."/>
            <person name="Farman M.A."/>
            <person name="Gan P."/>
            <person name="Heiman D."/>
            <person name="Henrissat B."/>
            <person name="Howard R.J."/>
            <person name="Kabbage M."/>
            <person name="Koch C."/>
            <person name="Kracher B."/>
            <person name="Kubo Y."/>
            <person name="Law A.D."/>
            <person name="Lebrun M.-H."/>
            <person name="Lee Y.-H."/>
            <person name="Miyara I."/>
            <person name="Moore N."/>
            <person name="Neumann U."/>
            <person name="Nordstroem K."/>
            <person name="Panaccione D.G."/>
            <person name="Panstruga R."/>
            <person name="Place M."/>
            <person name="Proctor R.H."/>
            <person name="Prusky D."/>
            <person name="Rech G."/>
            <person name="Reinhardt R."/>
            <person name="Rollins J.A."/>
            <person name="Rounsley S."/>
            <person name="Schardl C.L."/>
            <person name="Schwartz D.C."/>
            <person name="Shenoy N."/>
            <person name="Shirasu K."/>
            <person name="Sikhakolli U.R."/>
            <person name="Stueber K."/>
            <person name="Sukno S.A."/>
            <person name="Sweigard J.A."/>
            <person name="Takano Y."/>
            <person name="Takahara H."/>
            <person name="Trail F."/>
            <person name="van der Does H.C."/>
            <person name="Voll L.M."/>
            <person name="Will I."/>
            <person name="Young S."/>
            <person name="Zeng Q."/>
            <person name="Zhang J."/>
            <person name="Zhou S."/>
            <person name="Dickman M.B."/>
            <person name="Schulze-Lefert P."/>
            <person name="Ver Loren van Themaat E."/>
            <person name="Ma L.-J."/>
            <person name="Vaillancourt L.J."/>
        </authorList>
    </citation>
    <scope>NUCLEOTIDE SEQUENCE [LARGE SCALE GENOMIC DNA]</scope>
    <source>
        <strain evidence="2">M1.001 / M2 / FGSC 10212</strain>
    </source>
</reference>
<accession>E3QUX2</accession>
<feature type="non-terminal residue" evidence="1">
    <location>
        <position position="1"/>
    </location>
</feature>
<dbReference type="AlphaFoldDB" id="E3QUX2"/>
<evidence type="ECO:0000313" key="2">
    <source>
        <dbReference type="Proteomes" id="UP000008782"/>
    </source>
</evidence>
<sequence length="82" mass="9141">LASRYWKQGRLGEAKELGVLVLEISKVLGDDHPDTILRMKILASISKEAEDLELRVIIEIEKNMAGEDTTDLVTGMEKPAFT</sequence>
<dbReference type="OrthoDB" id="5225894at2759"/>
<evidence type="ECO:0000313" key="1">
    <source>
        <dbReference type="EMBL" id="EFQ34660.1"/>
    </source>
</evidence>
<dbReference type="Proteomes" id="UP000008782">
    <property type="component" value="Unassembled WGS sequence"/>
</dbReference>
<organism evidence="2">
    <name type="scientific">Colletotrichum graminicola (strain M1.001 / M2 / FGSC 10212)</name>
    <name type="common">Maize anthracnose fungus</name>
    <name type="synonym">Glomerella graminicola</name>
    <dbReference type="NCBI Taxonomy" id="645133"/>
    <lineage>
        <taxon>Eukaryota</taxon>
        <taxon>Fungi</taxon>
        <taxon>Dikarya</taxon>
        <taxon>Ascomycota</taxon>
        <taxon>Pezizomycotina</taxon>
        <taxon>Sordariomycetes</taxon>
        <taxon>Hypocreomycetidae</taxon>
        <taxon>Glomerellales</taxon>
        <taxon>Glomerellaceae</taxon>
        <taxon>Colletotrichum</taxon>
        <taxon>Colletotrichum graminicola species complex</taxon>
    </lineage>
</organism>
<dbReference type="Gene3D" id="1.25.40.10">
    <property type="entry name" value="Tetratricopeptide repeat domain"/>
    <property type="match status" value="1"/>
</dbReference>
<dbReference type="HOGENOM" id="CLU_2564580_0_0_1"/>